<feature type="active site" evidence="10">
    <location>
        <position position="375"/>
    </location>
</feature>
<keyword evidence="8" id="KW-1015">Disulfide bond</keyword>
<dbReference type="Proteomes" id="UP000504635">
    <property type="component" value="Unplaced"/>
</dbReference>
<evidence type="ECO:0000313" key="13">
    <source>
        <dbReference type="RefSeq" id="XP_030761085.1"/>
    </source>
</evidence>
<evidence type="ECO:0000256" key="7">
    <source>
        <dbReference type="ARBA" id="ARBA00023049"/>
    </source>
</evidence>
<dbReference type="Pfam" id="PF13688">
    <property type="entry name" value="Reprolysin_5"/>
    <property type="match status" value="1"/>
</dbReference>
<feature type="binding site" evidence="10">
    <location>
        <position position="374"/>
    </location>
    <ligand>
        <name>Zn(2+)</name>
        <dbReference type="ChEBI" id="CHEBI:29105"/>
        <note>catalytic</note>
    </ligand>
</feature>
<evidence type="ECO:0000313" key="12">
    <source>
        <dbReference type="Proteomes" id="UP000504635"/>
    </source>
</evidence>
<keyword evidence="6 10" id="KW-0862">Zinc</keyword>
<dbReference type="PANTHER" id="PTHR13723">
    <property type="entry name" value="ADAMTS A DISINTEGRIN AND METALLOPROTEASE WITH THROMBOSPONDIN MOTIFS PROTEASE"/>
    <property type="match status" value="1"/>
</dbReference>
<keyword evidence="2" id="KW-0964">Secreted</keyword>
<dbReference type="SUPFAM" id="SSF55486">
    <property type="entry name" value="Metalloproteases ('zincins'), catalytic domain"/>
    <property type="match status" value="1"/>
</dbReference>
<dbReference type="Gene3D" id="2.20.100.10">
    <property type="entry name" value="Thrombospondin type-1 (TSP1) repeat"/>
    <property type="match status" value="1"/>
</dbReference>
<dbReference type="InterPro" id="IPR024079">
    <property type="entry name" value="MetalloPept_cat_dom_sf"/>
</dbReference>
<evidence type="ECO:0000256" key="1">
    <source>
        <dbReference type="ARBA" id="ARBA00004613"/>
    </source>
</evidence>
<dbReference type="PROSITE" id="PS50215">
    <property type="entry name" value="ADAM_MEPRO"/>
    <property type="match status" value="1"/>
</dbReference>
<proteinExistence type="predicted"/>
<keyword evidence="3" id="KW-0645">Protease</keyword>
<dbReference type="Gene3D" id="3.40.390.10">
    <property type="entry name" value="Collagenase (Catalytic Domain)"/>
    <property type="match status" value="1"/>
</dbReference>
<dbReference type="GO" id="GO:0031012">
    <property type="term" value="C:extracellular matrix"/>
    <property type="evidence" value="ECO:0007669"/>
    <property type="project" value="TreeGrafter"/>
</dbReference>
<dbReference type="InterPro" id="IPR000884">
    <property type="entry name" value="TSP1_rpt"/>
</dbReference>
<dbReference type="GO" id="GO:0005576">
    <property type="term" value="C:extracellular region"/>
    <property type="evidence" value="ECO:0007669"/>
    <property type="project" value="UniProtKB-SubCell"/>
</dbReference>
<dbReference type="GO" id="GO:0006508">
    <property type="term" value="P:proteolysis"/>
    <property type="evidence" value="ECO:0007669"/>
    <property type="project" value="UniProtKB-KW"/>
</dbReference>
<dbReference type="GO" id="GO:0004222">
    <property type="term" value="F:metalloendopeptidase activity"/>
    <property type="evidence" value="ECO:0007669"/>
    <property type="project" value="InterPro"/>
</dbReference>
<dbReference type="PROSITE" id="PS50092">
    <property type="entry name" value="TSP1"/>
    <property type="match status" value="1"/>
</dbReference>
<dbReference type="AlphaFoldDB" id="A0A6J2YDX1"/>
<dbReference type="GO" id="GO:0046872">
    <property type="term" value="F:metal ion binding"/>
    <property type="evidence" value="ECO:0007669"/>
    <property type="project" value="UniProtKB-KW"/>
</dbReference>
<evidence type="ECO:0000256" key="5">
    <source>
        <dbReference type="ARBA" id="ARBA00022801"/>
    </source>
</evidence>
<evidence type="ECO:0000256" key="4">
    <source>
        <dbReference type="ARBA" id="ARBA00022723"/>
    </source>
</evidence>
<keyword evidence="7" id="KW-0482">Metalloprotease</keyword>
<keyword evidence="9" id="KW-0325">Glycoprotein</keyword>
<keyword evidence="12" id="KW-1185">Reference proteome</keyword>
<dbReference type="KEGG" id="soy:115886152"/>
<comment type="subcellular location">
    <subcellularLocation>
        <location evidence="1">Secreted</location>
    </subcellularLocation>
</comment>
<dbReference type="GO" id="GO:0030198">
    <property type="term" value="P:extracellular matrix organization"/>
    <property type="evidence" value="ECO:0007669"/>
    <property type="project" value="TreeGrafter"/>
</dbReference>
<dbReference type="RefSeq" id="XP_030761085.1">
    <property type="nucleotide sequence ID" value="XM_030905225.1"/>
</dbReference>
<keyword evidence="5" id="KW-0378">Hydrolase</keyword>
<evidence type="ECO:0000256" key="2">
    <source>
        <dbReference type="ARBA" id="ARBA00022525"/>
    </source>
</evidence>
<dbReference type="InterPro" id="IPR041645">
    <property type="entry name" value="ADAMTS_CR_2"/>
</dbReference>
<name>A0A6J2YDX1_SITOR</name>
<dbReference type="InterPro" id="IPR001590">
    <property type="entry name" value="Peptidase_M12B"/>
</dbReference>
<organism evidence="12 13">
    <name type="scientific">Sitophilus oryzae</name>
    <name type="common">Rice weevil</name>
    <name type="synonym">Curculio oryzae</name>
    <dbReference type="NCBI Taxonomy" id="7048"/>
    <lineage>
        <taxon>Eukaryota</taxon>
        <taxon>Metazoa</taxon>
        <taxon>Ecdysozoa</taxon>
        <taxon>Arthropoda</taxon>
        <taxon>Hexapoda</taxon>
        <taxon>Insecta</taxon>
        <taxon>Pterygota</taxon>
        <taxon>Neoptera</taxon>
        <taxon>Endopterygota</taxon>
        <taxon>Coleoptera</taxon>
        <taxon>Polyphaga</taxon>
        <taxon>Cucujiformia</taxon>
        <taxon>Curculionidae</taxon>
        <taxon>Dryophthorinae</taxon>
        <taxon>Sitophilus</taxon>
    </lineage>
</organism>
<dbReference type="Gene3D" id="3.40.1620.60">
    <property type="match status" value="1"/>
</dbReference>
<dbReference type="InParanoid" id="A0A6J2YDX1"/>
<evidence type="ECO:0000256" key="3">
    <source>
        <dbReference type="ARBA" id="ARBA00022670"/>
    </source>
</evidence>
<gene>
    <name evidence="13" type="primary">LOC115886152</name>
</gene>
<dbReference type="PANTHER" id="PTHR13723:SF294">
    <property type="entry name" value="A DISINTEGRIN AND METALLOPROTEINASE WITH THROMBOSPONDIN MOTIFS 7-LIKE PROTEIN"/>
    <property type="match status" value="1"/>
</dbReference>
<keyword evidence="4 10" id="KW-0479">Metal-binding</keyword>
<evidence type="ECO:0000256" key="6">
    <source>
        <dbReference type="ARBA" id="ARBA00022833"/>
    </source>
</evidence>
<reference evidence="13" key="1">
    <citation type="submission" date="2025-08" db="UniProtKB">
        <authorList>
            <consortium name="RefSeq"/>
        </authorList>
    </citation>
    <scope>IDENTIFICATION</scope>
    <source>
        <tissue evidence="13">Gonads</tissue>
    </source>
</reference>
<feature type="binding site" evidence="10">
    <location>
        <position position="384"/>
    </location>
    <ligand>
        <name>Zn(2+)</name>
        <dbReference type="ChEBI" id="CHEBI:29105"/>
        <note>catalytic</note>
    </ligand>
</feature>
<dbReference type="OrthoDB" id="9942326at2759"/>
<accession>A0A6J2YDX1</accession>
<feature type="binding site" evidence="10">
    <location>
        <position position="378"/>
    </location>
    <ligand>
        <name>Zn(2+)</name>
        <dbReference type="ChEBI" id="CHEBI:29105"/>
        <note>catalytic</note>
    </ligand>
</feature>
<evidence type="ECO:0000256" key="8">
    <source>
        <dbReference type="ARBA" id="ARBA00023157"/>
    </source>
</evidence>
<dbReference type="InterPro" id="IPR036383">
    <property type="entry name" value="TSP1_rpt_sf"/>
</dbReference>
<dbReference type="InterPro" id="IPR050439">
    <property type="entry name" value="ADAMTS_ADAMTS-like"/>
</dbReference>
<evidence type="ECO:0000256" key="9">
    <source>
        <dbReference type="ARBA" id="ARBA00023180"/>
    </source>
</evidence>
<protein>
    <submittedName>
        <fullName evidence="13">A disintegrin and metalloproteinase with thrombospondin motifs adt-1-like</fullName>
    </submittedName>
</protein>
<dbReference type="GeneID" id="115886152"/>
<dbReference type="Pfam" id="PF17771">
    <property type="entry name" value="ADAMTS_CR_2"/>
    <property type="match status" value="1"/>
</dbReference>
<evidence type="ECO:0000256" key="10">
    <source>
        <dbReference type="PROSITE-ProRule" id="PRU00276"/>
    </source>
</evidence>
<evidence type="ECO:0000259" key="11">
    <source>
        <dbReference type="PROSITE" id="PS50215"/>
    </source>
</evidence>
<comment type="caution">
    <text evidence="10">Lacks conserved residue(s) required for the propagation of feature annotation.</text>
</comment>
<feature type="domain" description="Peptidase M12B" evidence="11">
    <location>
        <begin position="207"/>
        <end position="421"/>
    </location>
</feature>
<sequence length="771" mass="87463">MSEHDLAYYFQTTDRDAIPDYEVVHLPVEELVKDDLKEENDDEGIEYSFSAFQSKLKKNTNILGTTFKTYIHEDDNVQYLNQTPLNCHYLHEDEEFVAALSMCTPKAVQGLIFLDNSTFEIHPLTPKLQRLVKRDISDEEPSSQRRVPHIIKRARFAKDFLFDDLFPTAGNLLDRNEELNDNIGDIFEDEIFQNTLNNNLYRRTPPMTVELALFFDEAAYKIFGPYFGYDDRKLQNMLLAYINGVQALYHHPSLGNSLELVLVRLDIMKTQPRQMPHYNGERSQLLDSFCEYQASINPKDDSNPDHWDMGLYVSGLDFFAYENGKKSGVTMGLATVGGVCLDKYACIIAEFGTTNVFGKPYPSAGFTSVYILAHEIGHNLGMHHDNSGNRCPKDGYIMSPSRGTNGETQWSTCSAEVMSKLGWAKCLKDSSKPVRSRDHSRFLDVPGRIYTAKKQCEVLLRDKDAVIAPSQQLSEICYNLQCKTPHRSGFYFAGPALDGTPCGSGKYCYGGHCSSRQLPKPVQVTPGGWSSWMKSSCSSGCLSNAKGIQMSTRECNNPPPKNTDQGCEGTNRQFNFCKDDKLCKSKKQTATEYASRKCQEFSRLLTELDPQGVGLQAPHEDDRLWTSCAMFCKRKDSGIFYTPRLELNDLGVSPYFPDGSWCHRDSTGMNYYCIQHHCLPENFKFTKIQVPELDDLPIPQNAEPNRYSLPANIKDYFSLGPNGRPLKTSIKISDLKPSTDEDWETKDYVELPTIEKRFGALVQEINDLNFF</sequence>